<evidence type="ECO:0000313" key="2">
    <source>
        <dbReference type="EMBL" id="MBB4101970.1"/>
    </source>
</evidence>
<organism evidence="2 3">
    <name type="scientific">Allorhizobium borbori</name>
    <dbReference type="NCBI Taxonomy" id="485907"/>
    <lineage>
        <taxon>Bacteria</taxon>
        <taxon>Pseudomonadati</taxon>
        <taxon>Pseudomonadota</taxon>
        <taxon>Alphaproteobacteria</taxon>
        <taxon>Hyphomicrobiales</taxon>
        <taxon>Rhizobiaceae</taxon>
        <taxon>Rhizobium/Agrobacterium group</taxon>
        <taxon>Allorhizobium</taxon>
    </lineage>
</organism>
<dbReference type="Proteomes" id="UP000584824">
    <property type="component" value="Unassembled WGS sequence"/>
</dbReference>
<dbReference type="EMBL" id="JACIDU010000002">
    <property type="protein sequence ID" value="MBB4101970.1"/>
    <property type="molecule type" value="Genomic_DNA"/>
</dbReference>
<reference evidence="2 3" key="1">
    <citation type="submission" date="2020-08" db="EMBL/GenBank/DDBJ databases">
        <title>Genomic Encyclopedia of Type Strains, Phase IV (KMG-IV): sequencing the most valuable type-strain genomes for metagenomic binning, comparative biology and taxonomic classification.</title>
        <authorList>
            <person name="Goeker M."/>
        </authorList>
    </citation>
    <scope>NUCLEOTIDE SEQUENCE [LARGE SCALE GENOMIC DNA]</scope>
    <source>
        <strain evidence="2 3">DSM 26385</strain>
    </source>
</reference>
<comment type="caution">
    <text evidence="2">The sequence shown here is derived from an EMBL/GenBank/DDBJ whole genome shotgun (WGS) entry which is preliminary data.</text>
</comment>
<dbReference type="SUPFAM" id="SSF57997">
    <property type="entry name" value="Tropomyosin"/>
    <property type="match status" value="1"/>
</dbReference>
<dbReference type="Gene3D" id="1.10.287.1490">
    <property type="match status" value="1"/>
</dbReference>
<name>A0A7W6JYL9_9HYPH</name>
<dbReference type="AlphaFoldDB" id="A0A7W6JYL9"/>
<dbReference type="RefSeq" id="WP_183789059.1">
    <property type="nucleotide sequence ID" value="NZ_JACIDU010000002.1"/>
</dbReference>
<gene>
    <name evidence="2" type="ORF">GGQ66_000498</name>
</gene>
<feature type="region of interest" description="Disordered" evidence="1">
    <location>
        <begin position="265"/>
        <end position="297"/>
    </location>
</feature>
<proteinExistence type="predicted"/>
<protein>
    <submittedName>
        <fullName evidence="2">Chromosome segregation ATPase</fullName>
    </submittedName>
</protein>
<accession>A0A7W6JYL9</accession>
<evidence type="ECO:0000313" key="3">
    <source>
        <dbReference type="Proteomes" id="UP000584824"/>
    </source>
</evidence>
<evidence type="ECO:0000256" key="1">
    <source>
        <dbReference type="SAM" id="MobiDB-lite"/>
    </source>
</evidence>
<sequence length="384" mass="42768">MIEYALLFALGFLTAALIAVAIAPAIHRRVVAYTERRIYATMPISPAEVRAQKDMERAAFATEAARLGDDLRRERDARLAAQKNAEDATAETARLTAEHTELHHHIEEMNTAAADLRAEARRATMHNGDLKAALNLSQTTIDTLRREIDLHEERARRLEVDVSGCRIDLAARDAEIENLNSRMQALRHERDALRADYTYTSSNLSSLERRSGQSEGKLARLEQKALRQAADLADMENRLERRTREADRLRDRLRDALKQKESYRMTLKSAGIEEPNATGEASAETAPADSAPHQNTPDAARLKQRGEHLMQRILDAADDSDDHALREELAELAAAVTAHAGEGKAAQRVRDILIASPPYSGRGRIGLASRIKTAMAERELGRRL</sequence>
<keyword evidence="3" id="KW-1185">Reference proteome</keyword>